<protein>
    <submittedName>
        <fullName evidence="2">Uncharacterized protein</fullName>
    </submittedName>
</protein>
<dbReference type="EMBL" id="BMAV01018532">
    <property type="protein sequence ID" value="GFY70957.1"/>
    <property type="molecule type" value="Genomic_DNA"/>
</dbReference>
<dbReference type="Proteomes" id="UP000886998">
    <property type="component" value="Unassembled WGS sequence"/>
</dbReference>
<sequence>MLLTVSSIDVKVPFPFYLQVNTNDPRQGHRGRPKRLGIMNKLISGRPIPSSGIHQRKFHKGESEIPECIFRVCEQVKEWLLFYHVPN</sequence>
<dbReference type="AlphaFoldDB" id="A0A8X7CP43"/>
<evidence type="ECO:0000313" key="1">
    <source>
        <dbReference type="EMBL" id="GFS62383.1"/>
    </source>
</evidence>
<gene>
    <name evidence="1" type="ORF">TNIN_113061</name>
    <name evidence="2" type="ORF">TNIN_273571</name>
</gene>
<evidence type="ECO:0000313" key="2">
    <source>
        <dbReference type="EMBL" id="GFY70957.1"/>
    </source>
</evidence>
<dbReference type="OrthoDB" id="6444409at2759"/>
<reference evidence="2" key="1">
    <citation type="submission" date="2020-08" db="EMBL/GenBank/DDBJ databases">
        <title>Multicomponent nature underlies the extraordinary mechanical properties of spider dragline silk.</title>
        <authorList>
            <person name="Kono N."/>
            <person name="Nakamura H."/>
            <person name="Mori M."/>
            <person name="Yoshida Y."/>
            <person name="Ohtoshi R."/>
            <person name="Malay A.D."/>
            <person name="Moran D.A.P."/>
            <person name="Tomita M."/>
            <person name="Numata K."/>
            <person name="Arakawa K."/>
        </authorList>
    </citation>
    <scope>NUCLEOTIDE SEQUENCE</scope>
</reference>
<comment type="caution">
    <text evidence="2">The sequence shown here is derived from an EMBL/GenBank/DDBJ whole genome shotgun (WGS) entry which is preliminary data.</text>
</comment>
<organism evidence="2 3">
    <name type="scientific">Trichonephila inaurata madagascariensis</name>
    <dbReference type="NCBI Taxonomy" id="2747483"/>
    <lineage>
        <taxon>Eukaryota</taxon>
        <taxon>Metazoa</taxon>
        <taxon>Ecdysozoa</taxon>
        <taxon>Arthropoda</taxon>
        <taxon>Chelicerata</taxon>
        <taxon>Arachnida</taxon>
        <taxon>Araneae</taxon>
        <taxon>Araneomorphae</taxon>
        <taxon>Entelegynae</taxon>
        <taxon>Araneoidea</taxon>
        <taxon>Nephilidae</taxon>
        <taxon>Trichonephila</taxon>
        <taxon>Trichonephila inaurata</taxon>
    </lineage>
</organism>
<evidence type="ECO:0000313" key="3">
    <source>
        <dbReference type="Proteomes" id="UP000886998"/>
    </source>
</evidence>
<accession>A0A8X7CP43</accession>
<proteinExistence type="predicted"/>
<keyword evidence="3" id="KW-1185">Reference proteome</keyword>
<dbReference type="EMBL" id="BMAV01027803">
    <property type="protein sequence ID" value="GFS62383.1"/>
    <property type="molecule type" value="Genomic_DNA"/>
</dbReference>
<name>A0A8X7CP43_9ARAC</name>